<comment type="caution">
    <text evidence="2">The sequence shown here is derived from an EMBL/GenBank/DDBJ whole genome shotgun (WGS) entry which is preliminary data.</text>
</comment>
<reference evidence="2" key="1">
    <citation type="submission" date="2023-10" db="EMBL/GenBank/DDBJ databases">
        <authorList>
            <person name="Chen Y."/>
            <person name="Shah S."/>
            <person name="Dougan E. K."/>
            <person name="Thang M."/>
            <person name="Chan C."/>
        </authorList>
    </citation>
    <scope>NUCLEOTIDE SEQUENCE [LARGE SCALE GENOMIC DNA]</scope>
</reference>
<feature type="region of interest" description="Disordered" evidence="1">
    <location>
        <begin position="51"/>
        <end position="136"/>
    </location>
</feature>
<feature type="non-terminal residue" evidence="2">
    <location>
        <position position="1"/>
    </location>
</feature>
<evidence type="ECO:0000313" key="3">
    <source>
        <dbReference type="Proteomes" id="UP001189429"/>
    </source>
</evidence>
<name>A0ABN9RXU9_9DINO</name>
<dbReference type="Proteomes" id="UP001189429">
    <property type="component" value="Unassembled WGS sequence"/>
</dbReference>
<evidence type="ECO:0000256" key="1">
    <source>
        <dbReference type="SAM" id="MobiDB-lite"/>
    </source>
</evidence>
<protein>
    <submittedName>
        <fullName evidence="2">Uncharacterized protein</fullName>
    </submittedName>
</protein>
<proteinExistence type="predicted"/>
<organism evidence="2 3">
    <name type="scientific">Prorocentrum cordatum</name>
    <dbReference type="NCBI Taxonomy" id="2364126"/>
    <lineage>
        <taxon>Eukaryota</taxon>
        <taxon>Sar</taxon>
        <taxon>Alveolata</taxon>
        <taxon>Dinophyceae</taxon>
        <taxon>Prorocentrales</taxon>
        <taxon>Prorocentraceae</taxon>
        <taxon>Prorocentrum</taxon>
    </lineage>
</organism>
<accession>A0ABN9RXU9</accession>
<keyword evidence="3" id="KW-1185">Reference proteome</keyword>
<dbReference type="EMBL" id="CAUYUJ010008063">
    <property type="protein sequence ID" value="CAK0822766.1"/>
    <property type="molecule type" value="Genomic_DNA"/>
</dbReference>
<sequence>DTLKELQFEDDYQSAEARANLGASAIIPVNSDMGDCGPDSIRLIAAVAGASTAATPGTPRGEKQASPFKLAAEASPPKSKRAMAASGLAATSPPKHAAATKGDAAPSSKKRPLPRGPAPESSKPRLARAPARPSPG</sequence>
<feature type="compositionally biased region" description="Low complexity" evidence="1">
    <location>
        <begin position="127"/>
        <end position="136"/>
    </location>
</feature>
<evidence type="ECO:0000313" key="2">
    <source>
        <dbReference type="EMBL" id="CAK0822766.1"/>
    </source>
</evidence>
<feature type="non-terminal residue" evidence="2">
    <location>
        <position position="136"/>
    </location>
</feature>
<gene>
    <name evidence="2" type="ORF">PCOR1329_LOCUS23698</name>
</gene>